<evidence type="ECO:0000256" key="8">
    <source>
        <dbReference type="ARBA" id="ARBA00023204"/>
    </source>
</evidence>
<dbReference type="PANTHER" id="PTHR11070">
    <property type="entry name" value="UVRD / RECB / PCRA DNA HELICASE FAMILY MEMBER"/>
    <property type="match status" value="1"/>
</dbReference>
<feature type="region of interest" description="Disordered" evidence="14">
    <location>
        <begin position="568"/>
        <end position="593"/>
    </location>
</feature>
<comment type="catalytic activity">
    <reaction evidence="10">
        <text>Couples ATP hydrolysis with the unwinding of duplex DNA by translocating in the 3'-5' direction.</text>
        <dbReference type="EC" id="5.6.2.4"/>
    </reaction>
</comment>
<feature type="domain" description="UvrD-like helicase C-terminal" evidence="16">
    <location>
        <begin position="375"/>
        <end position="802"/>
    </location>
</feature>
<evidence type="ECO:0000313" key="18">
    <source>
        <dbReference type="Proteomes" id="UP000029004"/>
    </source>
</evidence>
<reference evidence="17 18" key="1">
    <citation type="submission" date="2014-03" db="EMBL/GenBank/DDBJ databases">
        <title>Genomics of Bifidobacteria.</title>
        <authorList>
            <person name="Ventura M."/>
            <person name="Milani C."/>
            <person name="Lugli G.A."/>
        </authorList>
    </citation>
    <scope>NUCLEOTIDE SEQUENCE [LARGE SCALE GENOMIC DNA]</scope>
    <source>
        <strain evidence="17 18">DSM 23968</strain>
    </source>
</reference>
<dbReference type="Proteomes" id="UP000029004">
    <property type="component" value="Unassembled WGS sequence"/>
</dbReference>
<dbReference type="SUPFAM" id="SSF52540">
    <property type="entry name" value="P-loop containing nucleoside triphosphate hydrolases"/>
    <property type="match status" value="1"/>
</dbReference>
<dbReference type="GO" id="GO:0003677">
    <property type="term" value="F:DNA binding"/>
    <property type="evidence" value="ECO:0007669"/>
    <property type="project" value="InterPro"/>
</dbReference>
<feature type="compositionally biased region" description="Low complexity" evidence="14">
    <location>
        <begin position="1010"/>
        <end position="1019"/>
    </location>
</feature>
<evidence type="ECO:0000256" key="7">
    <source>
        <dbReference type="ARBA" id="ARBA00022840"/>
    </source>
</evidence>
<dbReference type="InterPro" id="IPR000212">
    <property type="entry name" value="DNA_helicase_UvrD/REP"/>
</dbReference>
<dbReference type="GO" id="GO:0005524">
    <property type="term" value="F:ATP binding"/>
    <property type="evidence" value="ECO:0007669"/>
    <property type="project" value="UniProtKB-UniRule"/>
</dbReference>
<evidence type="ECO:0000256" key="4">
    <source>
        <dbReference type="ARBA" id="ARBA00022801"/>
    </source>
</evidence>
<dbReference type="GO" id="GO:0004527">
    <property type="term" value="F:exonuclease activity"/>
    <property type="evidence" value="ECO:0007669"/>
    <property type="project" value="UniProtKB-KW"/>
</dbReference>
<organism evidence="17 18">
    <name type="scientific">Bifidobacterium stellenboschense</name>
    <dbReference type="NCBI Taxonomy" id="762211"/>
    <lineage>
        <taxon>Bacteria</taxon>
        <taxon>Bacillati</taxon>
        <taxon>Actinomycetota</taxon>
        <taxon>Actinomycetes</taxon>
        <taxon>Bifidobacteriales</taxon>
        <taxon>Bifidobacteriaceae</taxon>
        <taxon>Bifidobacterium</taxon>
    </lineage>
</organism>
<dbReference type="RefSeq" id="WP_238567699.1">
    <property type="nucleotide sequence ID" value="NZ_JGZP01000026.1"/>
</dbReference>
<dbReference type="PROSITE" id="PS51198">
    <property type="entry name" value="UVRD_HELICASE_ATP_BIND"/>
    <property type="match status" value="1"/>
</dbReference>
<evidence type="ECO:0000259" key="15">
    <source>
        <dbReference type="PROSITE" id="PS51198"/>
    </source>
</evidence>
<dbReference type="PANTHER" id="PTHR11070:SF59">
    <property type="entry name" value="DNA 3'-5' HELICASE"/>
    <property type="match status" value="1"/>
</dbReference>
<evidence type="ECO:0000313" key="17">
    <source>
        <dbReference type="EMBL" id="KFI93773.1"/>
    </source>
</evidence>
<dbReference type="Pfam" id="PF12705">
    <property type="entry name" value="PDDEXK_1"/>
    <property type="match status" value="1"/>
</dbReference>
<evidence type="ECO:0000256" key="2">
    <source>
        <dbReference type="ARBA" id="ARBA00022741"/>
    </source>
</evidence>
<proteinExistence type="predicted"/>
<feature type="compositionally biased region" description="Low complexity" evidence="14">
    <location>
        <begin position="571"/>
        <end position="587"/>
    </location>
</feature>
<dbReference type="InterPro" id="IPR038726">
    <property type="entry name" value="PDDEXK_AddAB-type"/>
</dbReference>
<evidence type="ECO:0000256" key="9">
    <source>
        <dbReference type="ARBA" id="ARBA00023235"/>
    </source>
</evidence>
<comment type="catalytic activity">
    <reaction evidence="12">
        <text>ATP + H2O = ADP + phosphate + H(+)</text>
        <dbReference type="Rhea" id="RHEA:13065"/>
        <dbReference type="ChEBI" id="CHEBI:15377"/>
        <dbReference type="ChEBI" id="CHEBI:15378"/>
        <dbReference type="ChEBI" id="CHEBI:30616"/>
        <dbReference type="ChEBI" id="CHEBI:43474"/>
        <dbReference type="ChEBI" id="CHEBI:456216"/>
        <dbReference type="EC" id="5.6.2.4"/>
    </reaction>
</comment>
<evidence type="ECO:0000256" key="5">
    <source>
        <dbReference type="ARBA" id="ARBA00022806"/>
    </source>
</evidence>
<keyword evidence="3" id="KW-0227">DNA damage</keyword>
<evidence type="ECO:0000256" key="14">
    <source>
        <dbReference type="SAM" id="MobiDB-lite"/>
    </source>
</evidence>
<dbReference type="Pfam" id="PF00580">
    <property type="entry name" value="UvrD-helicase"/>
    <property type="match status" value="1"/>
</dbReference>
<feature type="region of interest" description="Disordered" evidence="14">
    <location>
        <begin position="1010"/>
        <end position="1029"/>
    </location>
</feature>
<dbReference type="InterPro" id="IPR014016">
    <property type="entry name" value="UvrD-like_ATP-bd"/>
</dbReference>
<evidence type="ECO:0000256" key="10">
    <source>
        <dbReference type="ARBA" id="ARBA00034617"/>
    </source>
</evidence>
<dbReference type="GO" id="GO:0043138">
    <property type="term" value="F:3'-5' DNA helicase activity"/>
    <property type="evidence" value="ECO:0007669"/>
    <property type="project" value="UniProtKB-EC"/>
</dbReference>
<dbReference type="PROSITE" id="PS51217">
    <property type="entry name" value="UVRD_HELICASE_CTER"/>
    <property type="match status" value="1"/>
</dbReference>
<keyword evidence="1" id="KW-0540">Nuclease</keyword>
<gene>
    <name evidence="17" type="ORF">BSTEL_2050</name>
</gene>
<keyword evidence="7 13" id="KW-0067">ATP-binding</keyword>
<keyword evidence="2 13" id="KW-0547">Nucleotide-binding</keyword>
<dbReference type="GO" id="GO:0033202">
    <property type="term" value="C:DNA helicase complex"/>
    <property type="evidence" value="ECO:0007669"/>
    <property type="project" value="TreeGrafter"/>
</dbReference>
<dbReference type="EMBL" id="JGZP01000026">
    <property type="protein sequence ID" value="KFI93773.1"/>
    <property type="molecule type" value="Genomic_DNA"/>
</dbReference>
<feature type="domain" description="UvrD-like helicase ATP-binding" evidence="15">
    <location>
        <begin position="8"/>
        <end position="353"/>
    </location>
</feature>
<evidence type="ECO:0000259" key="16">
    <source>
        <dbReference type="PROSITE" id="PS51217"/>
    </source>
</evidence>
<keyword evidence="6" id="KW-0269">Exonuclease</keyword>
<dbReference type="GO" id="GO:0000725">
    <property type="term" value="P:recombinational repair"/>
    <property type="evidence" value="ECO:0007669"/>
    <property type="project" value="TreeGrafter"/>
</dbReference>
<keyword evidence="8" id="KW-0234">DNA repair</keyword>
<evidence type="ECO:0000256" key="11">
    <source>
        <dbReference type="ARBA" id="ARBA00034808"/>
    </source>
</evidence>
<evidence type="ECO:0000256" key="13">
    <source>
        <dbReference type="PROSITE-ProRule" id="PRU00560"/>
    </source>
</evidence>
<dbReference type="InterPro" id="IPR014017">
    <property type="entry name" value="DNA_helicase_UvrD-like_C"/>
</dbReference>
<sequence length="1436" mass="153060">MTGYMDAYEALDKLIRGGEGDGRALLVAGAPQSGKTGFAHDALLRGFDAFGDARAVMAVANRVVADKLGDEVIRRIGASAQVRPVTTLAALAFRVIADDRFASGSPAPRLLNGAEQDALLRGVLAGHVGHAESGDVCGVCMLLRDYFATEDWASSMGAFPSGEEDASRSGGVPTAALLERGVSAEFVGQLRDMLARMDEVGASAGREEELLLALEASAGEGRDTRVERLRVQWRLAFALRREYVAAVAAAYPGEYRLDSSRLLVEAADVLHRGGGQVPELLVVDDFQDVTLAAMRFLEAAAGRGARLVLVGDPDEAVQTFRGSYPEYLFARAVDGPIAARTAVLRMEAADREGDGAAVPSYRDVVAARVSLSIPSPLEDPVPLPERPWKLPRHEGAWPIRRLDGASPLPADGSLRCALYRSPREELDDVVWRIKHEHLDGLASWNDMAVIAHDNGTVRLFGERLRRDGVPVRYSSVTRPLKEEPFVRGLFALIELARLRGRGLAGAGPDPRSLAAYVRARVVALMTSPLITIGSTPGEGAPGRMEPIEAAMRSLESLARIVVDADHDDEGPAANAAAAGDGTPAGSGMETGDDAEGALGGLVASWRALLAAWPGNDDVRVDDSLLGNREDAVAEPGSDASEDSKAGDAPAFGMGPQYVMLAVDDPRAPAMRVLAVINQVLGADPRARAFIRLWTLVGKVAAALERLESDEPQFALAAAWDAVGVARAWQRRALDNTPEGRAANDRLDVAMRLFQYAEGGTAGHDIAAFIAQVRSMQIEADSLARVKPVEQAVTLTTPAGAAGRHWRHVWMPAVQQDVWPNLAERNTMFGGEDLADIILRGPEAHAAWAAAPAQGTRLGEVLAGEKKSFLYALTRAAGPTPKDCTVTVSAVSSDDLTPSDFLYGYLPECFGRTDKPSFSEVGRSGMEAPTGEDSPTDMESETLAGLDCDPRGLVAAARIILARHPADTPQARDAAAALALLAGHGVTAADPDEWAYLHTAERSGHGIPDMTATPDAAAEADTPDAPETEAGTTVVSLSPSAVDRLWECPVCWLLENRFAGPRPGSAATGFGTLIHAVAQQGSEEGLDLPGFMADATQEERLEAVAGRLVAIYDGLKPDPADIDDPAARYAAIRKDEQAQATLANLAAYFVRSGMSGYLGANGGKFDVGSLERVSCEEEFAARFGLDDILAAYHAVPGVEPVSRHDLMAMMGVLVGGWPEGMREDLTIRLTGRIDRKETRIMADGSRAVRLIDYKTGQVPSTKQRFNDLQLVCYQLGLAFPETSDGGGRHAGRRPLDVPAVAQSALFHVEAHETPAQSFAPEGLFQPPLFTGGSLNAEPFTQRFHYRDPSKLMDVPAIPAEAPQGVDPRAWERFAALQGTQTLWALSMIARVFYAASASISAHLTARPTAQHLAYCRMRTVCPACAGQVDTVYETRQA</sequence>
<dbReference type="eggNOG" id="COG2887">
    <property type="taxonomic scope" value="Bacteria"/>
</dbReference>
<dbReference type="eggNOG" id="COG0210">
    <property type="taxonomic scope" value="Bacteria"/>
</dbReference>
<evidence type="ECO:0000256" key="12">
    <source>
        <dbReference type="ARBA" id="ARBA00048988"/>
    </source>
</evidence>
<evidence type="ECO:0000256" key="1">
    <source>
        <dbReference type="ARBA" id="ARBA00022722"/>
    </source>
</evidence>
<dbReference type="STRING" id="762211.BSTEL_2050"/>
<dbReference type="GO" id="GO:0005829">
    <property type="term" value="C:cytosol"/>
    <property type="evidence" value="ECO:0007669"/>
    <property type="project" value="TreeGrafter"/>
</dbReference>
<feature type="binding site" evidence="13">
    <location>
        <begin position="29"/>
        <end position="36"/>
    </location>
    <ligand>
        <name>ATP</name>
        <dbReference type="ChEBI" id="CHEBI:30616"/>
    </ligand>
</feature>
<dbReference type="EC" id="5.6.2.4" evidence="11"/>
<feature type="region of interest" description="Disordered" evidence="14">
    <location>
        <begin position="915"/>
        <end position="943"/>
    </location>
</feature>
<dbReference type="InterPro" id="IPR027417">
    <property type="entry name" value="P-loop_NTPase"/>
</dbReference>
<keyword evidence="5 13" id="KW-0347">Helicase</keyword>
<name>A0A087DE23_9BIFI</name>
<comment type="caution">
    <text evidence="17">The sequence shown here is derived from an EMBL/GenBank/DDBJ whole genome shotgun (WGS) entry which is preliminary data.</text>
</comment>
<keyword evidence="18" id="KW-1185">Reference proteome</keyword>
<keyword evidence="9" id="KW-0413">Isomerase</keyword>
<evidence type="ECO:0000256" key="6">
    <source>
        <dbReference type="ARBA" id="ARBA00022839"/>
    </source>
</evidence>
<dbReference type="Gene3D" id="3.40.50.300">
    <property type="entry name" value="P-loop containing nucleotide triphosphate hydrolases"/>
    <property type="match status" value="1"/>
</dbReference>
<protein>
    <recommendedName>
        <fullName evidence="11">DNA 3'-5' helicase</fullName>
        <ecNumber evidence="11">5.6.2.4</ecNumber>
    </recommendedName>
</protein>
<accession>A0A087DE23</accession>
<keyword evidence="4 13" id="KW-0378">Hydrolase</keyword>
<evidence type="ECO:0000256" key="3">
    <source>
        <dbReference type="ARBA" id="ARBA00022763"/>
    </source>
</evidence>